<feature type="compositionally biased region" description="Basic and acidic residues" evidence="1">
    <location>
        <begin position="185"/>
        <end position="210"/>
    </location>
</feature>
<feature type="region of interest" description="Disordered" evidence="1">
    <location>
        <begin position="82"/>
        <end position="247"/>
    </location>
</feature>
<gene>
    <name evidence="3" type="ORF">GCM10011521_08640</name>
</gene>
<protein>
    <submittedName>
        <fullName evidence="3">Uncharacterized protein</fullName>
    </submittedName>
</protein>
<dbReference type="EMBL" id="BMKC01000001">
    <property type="protein sequence ID" value="GGA72778.1"/>
    <property type="molecule type" value="Genomic_DNA"/>
</dbReference>
<proteinExistence type="predicted"/>
<name>A0ABQ1HFR6_9GAMM</name>
<keyword evidence="2" id="KW-1133">Transmembrane helix</keyword>
<keyword evidence="2" id="KW-0472">Membrane</keyword>
<comment type="caution">
    <text evidence="3">The sequence shown here is derived from an EMBL/GenBank/DDBJ whole genome shotgun (WGS) entry which is preliminary data.</text>
</comment>
<sequence length="298" mass="30867">MNSPQDPRKDPLQDDEVALARVLRALPGGEPSPQVDAAILAAARNATAASPAQPHRRRGLPGWALGTAAAAVLAVGIGLQLQPGRNALPDGVNAEAPASASATDAELEQVEVTGSRLKRTETDEAGTVEPQAKPLESPRFVEPPAPAAVVAPPPPPPAAPPAPPRPTAPPAEPGREAEAAAARVLADDVRSREDAASAERERGAARRQEARVAAPVAAPAPTREMAESAGAAPPSAFGADEVLPPVADDSRLAPDAWLERIRDRIRQGDRAGARASLQRFERAHPDITLPPDLAAFRP</sequence>
<feature type="transmembrane region" description="Helical" evidence="2">
    <location>
        <begin position="60"/>
        <end position="79"/>
    </location>
</feature>
<feature type="compositionally biased region" description="Low complexity" evidence="1">
    <location>
        <begin position="211"/>
        <end position="239"/>
    </location>
</feature>
<keyword evidence="4" id="KW-1185">Reference proteome</keyword>
<evidence type="ECO:0000256" key="2">
    <source>
        <dbReference type="SAM" id="Phobius"/>
    </source>
</evidence>
<organism evidence="3 4">
    <name type="scientific">Arenimonas soli</name>
    <dbReference type="NCBI Taxonomy" id="2269504"/>
    <lineage>
        <taxon>Bacteria</taxon>
        <taxon>Pseudomonadati</taxon>
        <taxon>Pseudomonadota</taxon>
        <taxon>Gammaproteobacteria</taxon>
        <taxon>Lysobacterales</taxon>
        <taxon>Lysobacteraceae</taxon>
        <taxon>Arenimonas</taxon>
    </lineage>
</organism>
<reference evidence="4" key="1">
    <citation type="journal article" date="2019" name="Int. J. Syst. Evol. Microbiol.">
        <title>The Global Catalogue of Microorganisms (GCM) 10K type strain sequencing project: providing services to taxonomists for standard genome sequencing and annotation.</title>
        <authorList>
            <consortium name="The Broad Institute Genomics Platform"/>
            <consortium name="The Broad Institute Genome Sequencing Center for Infectious Disease"/>
            <person name="Wu L."/>
            <person name="Ma J."/>
        </authorList>
    </citation>
    <scope>NUCLEOTIDE SEQUENCE [LARGE SCALE GENOMIC DNA]</scope>
    <source>
        <strain evidence="4">CGMCC 1.15905</strain>
    </source>
</reference>
<feature type="compositionally biased region" description="Pro residues" evidence="1">
    <location>
        <begin position="141"/>
        <end position="172"/>
    </location>
</feature>
<dbReference type="Proteomes" id="UP000623419">
    <property type="component" value="Unassembled WGS sequence"/>
</dbReference>
<keyword evidence="2" id="KW-0812">Transmembrane</keyword>
<evidence type="ECO:0000313" key="4">
    <source>
        <dbReference type="Proteomes" id="UP000623419"/>
    </source>
</evidence>
<accession>A0ABQ1HFR6</accession>
<evidence type="ECO:0000313" key="3">
    <source>
        <dbReference type="EMBL" id="GGA72778.1"/>
    </source>
</evidence>
<evidence type="ECO:0000256" key="1">
    <source>
        <dbReference type="SAM" id="MobiDB-lite"/>
    </source>
</evidence>
<feature type="compositionally biased region" description="Low complexity" evidence="1">
    <location>
        <begin position="94"/>
        <end position="104"/>
    </location>
</feature>
<dbReference type="RefSeq" id="WP_188661675.1">
    <property type="nucleotide sequence ID" value="NZ_BMKC01000001.1"/>
</dbReference>